<comment type="caution">
    <text evidence="1">The sequence shown here is derived from an EMBL/GenBank/DDBJ whole genome shotgun (WGS) entry which is preliminary data.</text>
</comment>
<gene>
    <name evidence="1" type="ORF">ACJ73_08958</name>
</gene>
<protein>
    <recommendedName>
        <fullName evidence="3">F-box domain-containing protein</fullName>
    </recommendedName>
</protein>
<sequence length="257" mass="29370">MIATLRHFLRGSSEVPPSTPTLPPEVMIMVLEHMPDLFTLFLIVRTCRHFYALFQDNESRIMASVYKNEWGDALGFDYSRLLEQSATPPDHKPPPSTTQNYNCLKLFRQLVFVVDTTVVTTETALVVFKFVWHTFRLRNLEEDIWQGNSPFGRSGPLPSTLFPLGNVLTALGTISSHSGIASPEDVRGLRLPYAAQSAIRVERQNISYFEWPEVPGRDQEWELRGVSFDRPASCKFFHRPKCFCKNAILDRWFPSSG</sequence>
<dbReference type="VEuPathDB" id="FungiDB:ACJ73_08958"/>
<evidence type="ECO:0000313" key="2">
    <source>
        <dbReference type="Proteomes" id="UP000242791"/>
    </source>
</evidence>
<dbReference type="EMBL" id="LGTZ01002305">
    <property type="protein sequence ID" value="OJD15704.1"/>
    <property type="molecule type" value="Genomic_DNA"/>
</dbReference>
<name>A0A1J9PH09_9EURO</name>
<dbReference type="Proteomes" id="UP000242791">
    <property type="component" value="Unassembled WGS sequence"/>
</dbReference>
<reference evidence="1 2" key="1">
    <citation type="submission" date="2015-08" db="EMBL/GenBank/DDBJ databases">
        <title>Emmonsia species relationships and genome sequence.</title>
        <authorList>
            <person name="Cuomo C.A."/>
            <person name="Schwartz I.S."/>
            <person name="Kenyon C."/>
            <person name="De Hoog G.S."/>
            <person name="Govender N.P."/>
            <person name="Botha A."/>
            <person name="Moreno L."/>
            <person name="De Vries M."/>
            <person name="Munoz J.F."/>
            <person name="Stielow J.B."/>
        </authorList>
    </citation>
    <scope>NUCLEOTIDE SEQUENCE [LARGE SCALE GENOMIC DNA]</scope>
    <source>
        <strain evidence="1 2">EI222</strain>
    </source>
</reference>
<dbReference type="SUPFAM" id="SSF81383">
    <property type="entry name" value="F-box domain"/>
    <property type="match status" value="1"/>
</dbReference>
<organism evidence="1 2">
    <name type="scientific">Blastomyces percursus</name>
    <dbReference type="NCBI Taxonomy" id="1658174"/>
    <lineage>
        <taxon>Eukaryota</taxon>
        <taxon>Fungi</taxon>
        <taxon>Dikarya</taxon>
        <taxon>Ascomycota</taxon>
        <taxon>Pezizomycotina</taxon>
        <taxon>Eurotiomycetes</taxon>
        <taxon>Eurotiomycetidae</taxon>
        <taxon>Onygenales</taxon>
        <taxon>Ajellomycetaceae</taxon>
        <taxon>Blastomyces</taxon>
    </lineage>
</organism>
<proteinExistence type="predicted"/>
<keyword evidence="2" id="KW-1185">Reference proteome</keyword>
<dbReference type="OrthoDB" id="10624623at2759"/>
<evidence type="ECO:0008006" key="3">
    <source>
        <dbReference type="Google" id="ProtNLM"/>
    </source>
</evidence>
<accession>A0A1J9PH09</accession>
<dbReference type="InterPro" id="IPR036047">
    <property type="entry name" value="F-box-like_dom_sf"/>
</dbReference>
<evidence type="ECO:0000313" key="1">
    <source>
        <dbReference type="EMBL" id="OJD15704.1"/>
    </source>
</evidence>
<dbReference type="AlphaFoldDB" id="A0A1J9PH09"/>